<dbReference type="SUPFAM" id="SSF46785">
    <property type="entry name" value="Winged helix' DNA-binding domain"/>
    <property type="match status" value="1"/>
</dbReference>
<dbReference type="Proteomes" id="UP001596227">
    <property type="component" value="Unassembled WGS sequence"/>
</dbReference>
<dbReference type="SMART" id="SM00895">
    <property type="entry name" value="FCD"/>
    <property type="match status" value="1"/>
</dbReference>
<comment type="caution">
    <text evidence="5">The sequence shown here is derived from an EMBL/GenBank/DDBJ whole genome shotgun (WGS) entry which is preliminary data.</text>
</comment>
<evidence type="ECO:0000256" key="1">
    <source>
        <dbReference type="ARBA" id="ARBA00023015"/>
    </source>
</evidence>
<proteinExistence type="predicted"/>
<dbReference type="Pfam" id="PF07729">
    <property type="entry name" value="FCD"/>
    <property type="match status" value="1"/>
</dbReference>
<accession>A0ABW1UJI8</accession>
<dbReference type="EMBL" id="JBHSSB010000016">
    <property type="protein sequence ID" value="MFC6295181.1"/>
    <property type="molecule type" value="Genomic_DNA"/>
</dbReference>
<protein>
    <submittedName>
        <fullName evidence="5">GntR family transcriptional regulator</fullName>
    </submittedName>
</protein>
<dbReference type="Pfam" id="PF00392">
    <property type="entry name" value="GntR"/>
    <property type="match status" value="1"/>
</dbReference>
<feature type="domain" description="HTH gntR-type" evidence="4">
    <location>
        <begin position="7"/>
        <end position="74"/>
    </location>
</feature>
<name>A0ABW1UJI8_9LACO</name>
<dbReference type="Gene3D" id="1.20.120.530">
    <property type="entry name" value="GntR ligand-binding domain-like"/>
    <property type="match status" value="1"/>
</dbReference>
<dbReference type="SUPFAM" id="SSF48008">
    <property type="entry name" value="GntR ligand-binding domain-like"/>
    <property type="match status" value="1"/>
</dbReference>
<keyword evidence="2" id="KW-0238">DNA-binding</keyword>
<dbReference type="PANTHER" id="PTHR43537:SF6">
    <property type="entry name" value="HTH-TYPE TRANSCRIPTIONAL REPRESSOR RSPR"/>
    <property type="match status" value="1"/>
</dbReference>
<dbReference type="InterPro" id="IPR036388">
    <property type="entry name" value="WH-like_DNA-bd_sf"/>
</dbReference>
<reference evidence="6" key="1">
    <citation type="journal article" date="2019" name="Int. J. Syst. Evol. Microbiol.">
        <title>The Global Catalogue of Microorganisms (GCM) 10K type strain sequencing project: providing services to taxonomists for standard genome sequencing and annotation.</title>
        <authorList>
            <consortium name="The Broad Institute Genomics Platform"/>
            <consortium name="The Broad Institute Genome Sequencing Center for Infectious Disease"/>
            <person name="Wu L."/>
            <person name="Ma J."/>
        </authorList>
    </citation>
    <scope>NUCLEOTIDE SEQUENCE [LARGE SCALE GENOMIC DNA]</scope>
    <source>
        <strain evidence="6">CCM 8934</strain>
    </source>
</reference>
<evidence type="ECO:0000256" key="3">
    <source>
        <dbReference type="ARBA" id="ARBA00023163"/>
    </source>
</evidence>
<evidence type="ECO:0000313" key="5">
    <source>
        <dbReference type="EMBL" id="MFC6295181.1"/>
    </source>
</evidence>
<dbReference type="InterPro" id="IPR011711">
    <property type="entry name" value="GntR_C"/>
</dbReference>
<dbReference type="RefSeq" id="WP_137606912.1">
    <property type="nucleotide sequence ID" value="NZ_BJDH01000003.1"/>
</dbReference>
<organism evidence="5 6">
    <name type="scientific">Lactiplantibacillus daoliensis</name>
    <dbReference type="NCBI Taxonomy" id="2559916"/>
    <lineage>
        <taxon>Bacteria</taxon>
        <taxon>Bacillati</taxon>
        <taxon>Bacillota</taxon>
        <taxon>Bacilli</taxon>
        <taxon>Lactobacillales</taxon>
        <taxon>Lactobacillaceae</taxon>
        <taxon>Lactiplantibacillus</taxon>
    </lineage>
</organism>
<dbReference type="InterPro" id="IPR036390">
    <property type="entry name" value="WH_DNA-bd_sf"/>
</dbReference>
<dbReference type="PROSITE" id="PS50949">
    <property type="entry name" value="HTH_GNTR"/>
    <property type="match status" value="1"/>
</dbReference>
<dbReference type="SMART" id="SM00345">
    <property type="entry name" value="HTH_GNTR"/>
    <property type="match status" value="1"/>
</dbReference>
<evidence type="ECO:0000259" key="4">
    <source>
        <dbReference type="PROSITE" id="PS50949"/>
    </source>
</evidence>
<dbReference type="InterPro" id="IPR000524">
    <property type="entry name" value="Tscrpt_reg_HTH_GntR"/>
</dbReference>
<keyword evidence="6" id="KW-1185">Reference proteome</keyword>
<dbReference type="InterPro" id="IPR008920">
    <property type="entry name" value="TF_FadR/GntR_C"/>
</dbReference>
<keyword evidence="1" id="KW-0805">Transcription regulation</keyword>
<keyword evidence="3" id="KW-0804">Transcription</keyword>
<sequence>MASTNTINLSDQAYQFIKTKIMNLDYAPGAKISTTSISEASSLGKTPVREALLRLSQEQLVNMVPQSGAYVAKINLKIAQESRFTRELIETEIMQQAAATIQATDIDWLNQNLKAQTAALQQKNLSRFFELDNAFHRYFYVMTNHDLSWNWLELININLDRFRRLRIENNHLKWQPLIDQHQTLLTAVINHDLTDVRFHELMHIRLMLAEEDSVQQAFPTYFV</sequence>
<dbReference type="PANTHER" id="PTHR43537">
    <property type="entry name" value="TRANSCRIPTIONAL REGULATOR, GNTR FAMILY"/>
    <property type="match status" value="1"/>
</dbReference>
<evidence type="ECO:0000313" key="6">
    <source>
        <dbReference type="Proteomes" id="UP001596227"/>
    </source>
</evidence>
<gene>
    <name evidence="5" type="ORF">ACFQH1_08195</name>
</gene>
<dbReference type="Gene3D" id="1.10.10.10">
    <property type="entry name" value="Winged helix-like DNA-binding domain superfamily/Winged helix DNA-binding domain"/>
    <property type="match status" value="1"/>
</dbReference>
<evidence type="ECO:0000256" key="2">
    <source>
        <dbReference type="ARBA" id="ARBA00023125"/>
    </source>
</evidence>